<protein>
    <submittedName>
        <fullName evidence="2">Uncharacterized protein</fullName>
    </submittedName>
</protein>
<dbReference type="AlphaFoldDB" id="A0A498R8N3"/>
<gene>
    <name evidence="2" type="ORF">LUCI_1769</name>
</gene>
<feature type="chain" id="PRO_5039664777" evidence="1">
    <location>
        <begin position="21"/>
        <end position="73"/>
    </location>
</feature>
<evidence type="ECO:0000313" key="3">
    <source>
        <dbReference type="Proteomes" id="UP000277811"/>
    </source>
</evidence>
<accession>A0A498R8N3</accession>
<dbReference type="EMBL" id="UPPP01000064">
    <property type="protein sequence ID" value="VBB06533.1"/>
    <property type="molecule type" value="Genomic_DNA"/>
</dbReference>
<sequence length="73" mass="8375">MLKKAILLSAFLTVSTSVCLADTNTQTLETSWRHYHYGYSEVIGDSETSWLNGFHLSYKNQDDISKKFLEDII</sequence>
<dbReference type="Proteomes" id="UP000277811">
    <property type="component" value="Unassembled WGS sequence"/>
</dbReference>
<evidence type="ECO:0000313" key="2">
    <source>
        <dbReference type="EMBL" id="VBB06533.1"/>
    </source>
</evidence>
<keyword evidence="3" id="KW-1185">Reference proteome</keyword>
<reference evidence="2 3" key="1">
    <citation type="submission" date="2018-06" db="EMBL/GenBank/DDBJ databases">
        <authorList>
            <person name="Strepis N."/>
        </authorList>
    </citation>
    <scope>NUCLEOTIDE SEQUENCE [LARGE SCALE GENOMIC DNA]</scope>
    <source>
        <strain evidence="2">LUCI</strain>
    </source>
</reference>
<organism evidence="2 3">
    <name type="scientific">Lucifera butyrica</name>
    <dbReference type="NCBI Taxonomy" id="1351585"/>
    <lineage>
        <taxon>Bacteria</taxon>
        <taxon>Bacillati</taxon>
        <taxon>Bacillota</taxon>
        <taxon>Negativicutes</taxon>
        <taxon>Veillonellales</taxon>
        <taxon>Veillonellaceae</taxon>
        <taxon>Lucifera</taxon>
    </lineage>
</organism>
<dbReference type="RefSeq" id="WP_165865938.1">
    <property type="nucleotide sequence ID" value="NZ_UPPP01000064.1"/>
</dbReference>
<name>A0A498R8N3_9FIRM</name>
<evidence type="ECO:0000256" key="1">
    <source>
        <dbReference type="SAM" id="SignalP"/>
    </source>
</evidence>
<proteinExistence type="predicted"/>
<feature type="signal peptide" evidence="1">
    <location>
        <begin position="1"/>
        <end position="20"/>
    </location>
</feature>
<keyword evidence="1" id="KW-0732">Signal</keyword>